<dbReference type="Proteomes" id="UP000824090">
    <property type="component" value="Unassembled WGS sequence"/>
</dbReference>
<dbReference type="GO" id="GO:0015081">
    <property type="term" value="F:sodium ion transmembrane transporter activity"/>
    <property type="evidence" value="ECO:0007669"/>
    <property type="project" value="InterPro"/>
</dbReference>
<dbReference type="EMBL" id="DVMP01000068">
    <property type="protein sequence ID" value="HIU25518.1"/>
    <property type="molecule type" value="Genomic_DNA"/>
</dbReference>
<sequence length="137" mass="14174">MGLMEMFANPETFTELSLGEKLAGSGVTALMGMGVTFIVLIILWIFIAIMGKVVSSAEKGDKASEETKAAATPSVAAVSAESASNDSLVAVIAAAIAAYEGSAGSGNLVVRKITRISGEITPWSNAAREDCIESRKF</sequence>
<gene>
    <name evidence="7" type="ORF">IAC50_03325</name>
</gene>
<comment type="caution">
    <text evidence="7">The sequence shown here is derived from an EMBL/GenBank/DDBJ whole genome shotgun (WGS) entry which is preliminary data.</text>
</comment>
<evidence type="ECO:0000256" key="3">
    <source>
        <dbReference type="ARBA" id="ARBA00022692"/>
    </source>
</evidence>
<evidence type="ECO:0000313" key="8">
    <source>
        <dbReference type="Proteomes" id="UP000824090"/>
    </source>
</evidence>
<reference evidence="7" key="1">
    <citation type="submission" date="2020-10" db="EMBL/GenBank/DDBJ databases">
        <authorList>
            <person name="Gilroy R."/>
        </authorList>
    </citation>
    <scope>NUCLEOTIDE SEQUENCE</scope>
    <source>
        <strain evidence="7">ChiHcec3-6078</strain>
    </source>
</reference>
<proteinExistence type="predicted"/>
<organism evidence="7 8">
    <name type="scientific">Candidatus Allocopromorpha excrementigallinarum</name>
    <dbReference type="NCBI Taxonomy" id="2840742"/>
    <lineage>
        <taxon>Bacteria</taxon>
        <taxon>Bacillati</taxon>
        <taxon>Bacillota</taxon>
        <taxon>Clostridia</taxon>
        <taxon>Eubacteriales</taxon>
        <taxon>Eubacteriaceae</taxon>
        <taxon>Eubacteriaceae incertae sedis</taxon>
        <taxon>Candidatus Allocopromorpha</taxon>
    </lineage>
</organism>
<dbReference type="AlphaFoldDB" id="A0A9D1I1J3"/>
<comment type="subcellular location">
    <subcellularLocation>
        <location evidence="1">Cell membrane</location>
    </subcellularLocation>
</comment>
<evidence type="ECO:0000256" key="1">
    <source>
        <dbReference type="ARBA" id="ARBA00004236"/>
    </source>
</evidence>
<dbReference type="GO" id="GO:0005886">
    <property type="term" value="C:plasma membrane"/>
    <property type="evidence" value="ECO:0007669"/>
    <property type="project" value="UniProtKB-SubCell"/>
</dbReference>
<accession>A0A9D1I1J3</accession>
<evidence type="ECO:0000313" key="7">
    <source>
        <dbReference type="EMBL" id="HIU25518.1"/>
    </source>
</evidence>
<reference evidence="7" key="2">
    <citation type="journal article" date="2021" name="PeerJ">
        <title>Extensive microbial diversity within the chicken gut microbiome revealed by metagenomics and culture.</title>
        <authorList>
            <person name="Gilroy R."/>
            <person name="Ravi A."/>
            <person name="Getino M."/>
            <person name="Pursley I."/>
            <person name="Horton D.L."/>
            <person name="Alikhan N.F."/>
            <person name="Baker D."/>
            <person name="Gharbi K."/>
            <person name="Hall N."/>
            <person name="Watson M."/>
            <person name="Adriaenssens E.M."/>
            <person name="Foster-Nyarko E."/>
            <person name="Jarju S."/>
            <person name="Secka A."/>
            <person name="Antonio M."/>
            <person name="Oren A."/>
            <person name="Chaudhuri R.R."/>
            <person name="La Ragione R."/>
            <person name="Hildebrand F."/>
            <person name="Pallen M.J."/>
        </authorList>
    </citation>
    <scope>NUCLEOTIDE SEQUENCE</scope>
    <source>
        <strain evidence="7">ChiHcec3-6078</strain>
    </source>
</reference>
<evidence type="ECO:0000256" key="4">
    <source>
        <dbReference type="ARBA" id="ARBA00022989"/>
    </source>
</evidence>
<evidence type="ECO:0000256" key="2">
    <source>
        <dbReference type="ARBA" id="ARBA00022475"/>
    </source>
</evidence>
<evidence type="ECO:0000256" key="6">
    <source>
        <dbReference type="SAM" id="Phobius"/>
    </source>
</evidence>
<keyword evidence="2" id="KW-1003">Cell membrane</keyword>
<dbReference type="Pfam" id="PF04277">
    <property type="entry name" value="OAD_gamma"/>
    <property type="match status" value="1"/>
</dbReference>
<protein>
    <submittedName>
        <fullName evidence="7">OadG family protein</fullName>
    </submittedName>
</protein>
<feature type="transmembrane region" description="Helical" evidence="6">
    <location>
        <begin position="27"/>
        <end position="49"/>
    </location>
</feature>
<keyword evidence="4 6" id="KW-1133">Transmembrane helix</keyword>
<name>A0A9D1I1J3_9FIRM</name>
<dbReference type="GO" id="GO:0036376">
    <property type="term" value="P:sodium ion export across plasma membrane"/>
    <property type="evidence" value="ECO:0007669"/>
    <property type="project" value="InterPro"/>
</dbReference>
<evidence type="ECO:0000256" key="5">
    <source>
        <dbReference type="ARBA" id="ARBA00023136"/>
    </source>
</evidence>
<dbReference type="NCBIfam" id="TIGR01195">
    <property type="entry name" value="oadG_fam"/>
    <property type="match status" value="1"/>
</dbReference>
<keyword evidence="5 6" id="KW-0472">Membrane</keyword>
<keyword evidence="3 6" id="KW-0812">Transmembrane</keyword>
<dbReference type="InterPro" id="IPR005899">
    <property type="entry name" value="Na_pump_deCOase"/>
</dbReference>